<dbReference type="InterPro" id="IPR010208">
    <property type="entry name" value="Ion_transpt_RnfC/RsxC"/>
</dbReference>
<keyword evidence="11" id="KW-1185">Reference proteome</keyword>
<dbReference type="AlphaFoldDB" id="A0A1I0EXM0"/>
<dbReference type="Gene3D" id="1.10.1060.10">
    <property type="entry name" value="Alpha-helical ferredoxin"/>
    <property type="match status" value="1"/>
</dbReference>
<dbReference type="SUPFAM" id="SSF46548">
    <property type="entry name" value="alpha-helical ferredoxin"/>
    <property type="match status" value="1"/>
</dbReference>
<dbReference type="GO" id="GO:0016020">
    <property type="term" value="C:membrane"/>
    <property type="evidence" value="ECO:0007669"/>
    <property type="project" value="InterPro"/>
</dbReference>
<evidence type="ECO:0000256" key="5">
    <source>
        <dbReference type="ARBA" id="ARBA00022982"/>
    </source>
</evidence>
<dbReference type="Proteomes" id="UP000199568">
    <property type="component" value="Unassembled WGS sequence"/>
</dbReference>
<evidence type="ECO:0000256" key="4">
    <source>
        <dbReference type="ARBA" id="ARBA00022737"/>
    </source>
</evidence>
<dbReference type="RefSeq" id="WP_090444719.1">
    <property type="nucleotide sequence ID" value="NZ_FOHU01000012.1"/>
</dbReference>
<feature type="domain" description="4Fe-4S ferredoxin-type" evidence="9">
    <location>
        <begin position="244"/>
        <end position="275"/>
    </location>
</feature>
<dbReference type="GO" id="GO:0046872">
    <property type="term" value="F:metal ion binding"/>
    <property type="evidence" value="ECO:0007669"/>
    <property type="project" value="UniProtKB-KW"/>
</dbReference>
<dbReference type="EMBL" id="FOHU01000012">
    <property type="protein sequence ID" value="SET49438.1"/>
    <property type="molecule type" value="Genomic_DNA"/>
</dbReference>
<dbReference type="SUPFAM" id="SSF142984">
    <property type="entry name" value="Nqo1 middle domain-like"/>
    <property type="match status" value="1"/>
</dbReference>
<keyword evidence="7" id="KW-0411">Iron-sulfur</keyword>
<dbReference type="Gene3D" id="3.40.50.11540">
    <property type="entry name" value="NADH-ubiquinone oxidoreductase 51kDa subunit"/>
    <property type="match status" value="1"/>
</dbReference>
<dbReference type="PANTHER" id="PTHR43034:SF2">
    <property type="entry name" value="ION-TRANSLOCATING OXIDOREDUCTASE COMPLEX SUBUNIT C"/>
    <property type="match status" value="1"/>
</dbReference>
<dbReference type="Gene3D" id="3.10.20.600">
    <property type="match status" value="1"/>
</dbReference>
<dbReference type="GO" id="GO:0051539">
    <property type="term" value="F:4 iron, 4 sulfur cluster binding"/>
    <property type="evidence" value="ECO:0007669"/>
    <property type="project" value="UniProtKB-KW"/>
</dbReference>
<dbReference type="PROSITE" id="PS00198">
    <property type="entry name" value="4FE4S_FER_1"/>
    <property type="match status" value="1"/>
</dbReference>
<dbReference type="Pfam" id="PF13375">
    <property type="entry name" value="RnfC_N"/>
    <property type="match status" value="1"/>
</dbReference>
<protein>
    <submittedName>
        <fullName evidence="10">Na+-translocating ferredoxin:NAD+ oxidoreductase RNF, RnfC subunit</fullName>
    </submittedName>
</protein>
<dbReference type="PIRSF" id="PIRSF036408">
    <property type="entry name" value="PduS_prd"/>
    <property type="match status" value="1"/>
</dbReference>
<dbReference type="InterPro" id="IPR017896">
    <property type="entry name" value="4Fe4S_Fe-S-bd"/>
</dbReference>
<accession>A0A1I0EXM0</accession>
<dbReference type="PANTHER" id="PTHR43034">
    <property type="entry name" value="ION-TRANSLOCATING OXIDOREDUCTASE COMPLEX SUBUNIT C"/>
    <property type="match status" value="1"/>
</dbReference>
<evidence type="ECO:0000313" key="10">
    <source>
        <dbReference type="EMBL" id="SET49438.1"/>
    </source>
</evidence>
<dbReference type="SUPFAM" id="SSF142019">
    <property type="entry name" value="Nqo1 FMN-binding domain-like"/>
    <property type="match status" value="1"/>
</dbReference>
<dbReference type="InterPro" id="IPR017900">
    <property type="entry name" value="4Fe4S_Fe_S_CS"/>
</dbReference>
<dbReference type="InterPro" id="IPR037225">
    <property type="entry name" value="Nuo51_FMN-bd_sf"/>
</dbReference>
<sequence length="449" mass="49669">MELLEIIRNAGIVGAGGAGFPTHKKLDCKAKIFIANGAECEPLLKTDQYIMQKYSEDIIKGIEIIGDHLGAEKKILAIKKKYRKEIENLKKAIDNLRARVELFYLDSFFPTGDEHVLVYEATGKIVPPGGIPLQVDTIVSNVSTIVNVVRAIDGKPVISKILSMLGEVNRPTLVEVPLGTSVKRCIEEAGGAKIADYCVIMGGPMMGTIINQEELQERVITKTDGSVIVLPPNHNIVNKNRVPIKHIVNQAKSACIQCEICTELCPRFLIGHPLRPHKIMRTVAMNHNEEKILREALTCCECGICELYACPMGLSPRLMNLHLKEELKKKKIKFNANNDSLEPAMMRDFRKIPVNRLISRLNLNLYEGQKLAELKKVSAKRVSIPLKQHIGLQATPIVEVGDVVAAGDIIGKMKEGELGAYIHASIRGKIIEVTDKIVIEDERSGVVEC</sequence>
<keyword evidence="6" id="KW-0408">Iron</keyword>
<keyword evidence="4" id="KW-0677">Repeat</keyword>
<evidence type="ECO:0000259" key="9">
    <source>
        <dbReference type="PROSITE" id="PS51379"/>
    </source>
</evidence>
<keyword evidence="5" id="KW-0249">Electron transport</keyword>
<dbReference type="Pfam" id="PF01512">
    <property type="entry name" value="Complex1_51K"/>
    <property type="match status" value="1"/>
</dbReference>
<evidence type="ECO:0000256" key="7">
    <source>
        <dbReference type="ARBA" id="ARBA00023014"/>
    </source>
</evidence>
<gene>
    <name evidence="10" type="ORF">SAMN05660297_02570</name>
</gene>
<dbReference type="InterPro" id="IPR009051">
    <property type="entry name" value="Helical_ferredxn"/>
</dbReference>
<keyword evidence="8" id="KW-0175">Coiled coil</keyword>
<dbReference type="STRING" id="426128.SAMN05660297_02570"/>
<proteinExistence type="predicted"/>
<dbReference type="InterPro" id="IPR011538">
    <property type="entry name" value="Nuo51_FMN-bd"/>
</dbReference>
<evidence type="ECO:0000256" key="6">
    <source>
        <dbReference type="ARBA" id="ARBA00023004"/>
    </source>
</evidence>
<evidence type="ECO:0000313" key="11">
    <source>
        <dbReference type="Proteomes" id="UP000199568"/>
    </source>
</evidence>
<keyword evidence="3" id="KW-0479">Metal-binding</keyword>
<dbReference type="OrthoDB" id="9767754at2"/>
<organism evidence="10 11">
    <name type="scientific">Natronincola peptidivorans</name>
    <dbReference type="NCBI Taxonomy" id="426128"/>
    <lineage>
        <taxon>Bacteria</taxon>
        <taxon>Bacillati</taxon>
        <taxon>Bacillota</taxon>
        <taxon>Clostridia</taxon>
        <taxon>Peptostreptococcales</taxon>
        <taxon>Natronincolaceae</taxon>
        <taxon>Natronincola</taxon>
    </lineage>
</organism>
<dbReference type="InterPro" id="IPR019554">
    <property type="entry name" value="Soluble_ligand-bd"/>
</dbReference>
<evidence type="ECO:0000256" key="1">
    <source>
        <dbReference type="ARBA" id="ARBA00022448"/>
    </source>
</evidence>
<dbReference type="GO" id="GO:0009055">
    <property type="term" value="F:electron transfer activity"/>
    <property type="evidence" value="ECO:0007669"/>
    <property type="project" value="InterPro"/>
</dbReference>
<reference evidence="10 11" key="1">
    <citation type="submission" date="2016-10" db="EMBL/GenBank/DDBJ databases">
        <authorList>
            <person name="de Groot N.N."/>
        </authorList>
    </citation>
    <scope>NUCLEOTIDE SEQUENCE [LARGE SCALE GENOMIC DNA]</scope>
    <source>
        <strain evidence="10 11">DSM 18979</strain>
    </source>
</reference>
<dbReference type="InterPro" id="IPR017054">
    <property type="entry name" value="PduS"/>
</dbReference>
<evidence type="ECO:0000256" key="2">
    <source>
        <dbReference type="ARBA" id="ARBA00022485"/>
    </source>
</evidence>
<dbReference type="InterPro" id="IPR026902">
    <property type="entry name" value="RnfC_N"/>
</dbReference>
<dbReference type="Pfam" id="PF10531">
    <property type="entry name" value="SLBB"/>
    <property type="match status" value="1"/>
</dbReference>
<keyword evidence="1" id="KW-0813">Transport</keyword>
<dbReference type="Pfam" id="PF13534">
    <property type="entry name" value="Fer4_17"/>
    <property type="match status" value="1"/>
</dbReference>
<feature type="coiled-coil region" evidence="8">
    <location>
        <begin position="72"/>
        <end position="106"/>
    </location>
</feature>
<evidence type="ECO:0000256" key="8">
    <source>
        <dbReference type="SAM" id="Coils"/>
    </source>
</evidence>
<keyword evidence="2" id="KW-0004">4Fe-4S</keyword>
<evidence type="ECO:0000256" key="3">
    <source>
        <dbReference type="ARBA" id="ARBA00022723"/>
    </source>
</evidence>
<dbReference type="PROSITE" id="PS51379">
    <property type="entry name" value="4FE4S_FER_2"/>
    <property type="match status" value="1"/>
</dbReference>
<name>A0A1I0EXM0_9FIRM</name>